<protein>
    <submittedName>
        <fullName evidence="1">Uncharacterized protein</fullName>
    </submittedName>
</protein>
<gene>
    <name evidence="1" type="ORF">QFC19_008078</name>
</gene>
<evidence type="ECO:0000313" key="2">
    <source>
        <dbReference type="Proteomes" id="UP001241377"/>
    </source>
</evidence>
<sequence length="113" mass="12603">MPLQNLRSAVKQTLASRKACRFSTSAEGRQYTQKLEQELQNLNIVQELRALTVKPDGSDGDWYETPHGINGMHDIQALLNLPSKIGVTATLNVQYKKPTKADQASPSVSFYQK</sequence>
<evidence type="ECO:0000313" key="1">
    <source>
        <dbReference type="EMBL" id="KAJ9094126.1"/>
    </source>
</evidence>
<name>A0ACC2V5J2_9TREE</name>
<dbReference type="Proteomes" id="UP001241377">
    <property type="component" value="Unassembled WGS sequence"/>
</dbReference>
<reference evidence="1" key="1">
    <citation type="submission" date="2023-04" db="EMBL/GenBank/DDBJ databases">
        <title>Draft Genome sequencing of Naganishia species isolated from polar environments using Oxford Nanopore Technology.</title>
        <authorList>
            <person name="Leo P."/>
            <person name="Venkateswaran K."/>
        </authorList>
    </citation>
    <scope>NUCLEOTIDE SEQUENCE</scope>
    <source>
        <strain evidence="1">MNA-CCFEE 5261</strain>
    </source>
</reference>
<keyword evidence="2" id="KW-1185">Reference proteome</keyword>
<organism evidence="1 2">
    <name type="scientific">Naganishia cerealis</name>
    <dbReference type="NCBI Taxonomy" id="610337"/>
    <lineage>
        <taxon>Eukaryota</taxon>
        <taxon>Fungi</taxon>
        <taxon>Dikarya</taxon>
        <taxon>Basidiomycota</taxon>
        <taxon>Agaricomycotina</taxon>
        <taxon>Tremellomycetes</taxon>
        <taxon>Filobasidiales</taxon>
        <taxon>Filobasidiaceae</taxon>
        <taxon>Naganishia</taxon>
    </lineage>
</organism>
<proteinExistence type="predicted"/>
<dbReference type="EMBL" id="JASBWR010000115">
    <property type="protein sequence ID" value="KAJ9094126.1"/>
    <property type="molecule type" value="Genomic_DNA"/>
</dbReference>
<accession>A0ACC2V5J2</accession>
<comment type="caution">
    <text evidence="1">The sequence shown here is derived from an EMBL/GenBank/DDBJ whole genome shotgun (WGS) entry which is preliminary data.</text>
</comment>